<feature type="domain" description="MARVEL" evidence="8">
    <location>
        <begin position="20"/>
        <end position="169"/>
    </location>
</feature>
<dbReference type="eggNOG" id="KOG4016">
    <property type="taxonomic scope" value="Eukaryota"/>
</dbReference>
<keyword evidence="5 6" id="KW-0472">Membrane</keyword>
<dbReference type="GO" id="GO:0030672">
    <property type="term" value="C:synaptic vesicle membrane"/>
    <property type="evidence" value="ECO:0007669"/>
    <property type="project" value="TreeGrafter"/>
</dbReference>
<keyword evidence="4 6" id="KW-1133">Transmembrane helix</keyword>
<comment type="similarity">
    <text evidence="2 6">Belongs to the synaptogyrin family.</text>
</comment>
<dbReference type="EMBL" id="AFYH01016952">
    <property type="status" value="NOT_ANNOTATED_CDS"/>
    <property type="molecule type" value="Genomic_DNA"/>
</dbReference>
<sequence>MESGAYGAAKAGGAFDVVQFLQQPQIILRFVSWVFAIVVFACISAEGYQNDPHNPQLYCIFNKDIDTCHYGVGIGVLAFLACVAFMVLDVYFPQLSNVNDRKYIVLADVVFSGLWTFLWFVGFCLLTNRWVNTGEVTIGADAARAAIAFSFFSVFSWGLLTCFALKRYRMGVNDMVQNYADPSRDTASPYSTYPSMPADSYQQPPFTSNPEPPASDSYQPPVY</sequence>
<evidence type="ECO:0000256" key="7">
    <source>
        <dbReference type="SAM" id="MobiDB-lite"/>
    </source>
</evidence>
<evidence type="ECO:0000313" key="9">
    <source>
        <dbReference type="Ensembl" id="ENSLACP00000018294.1"/>
    </source>
</evidence>
<dbReference type="InParanoid" id="H3B8S3"/>
<evidence type="ECO:0000256" key="4">
    <source>
        <dbReference type="ARBA" id="ARBA00022989"/>
    </source>
</evidence>
<dbReference type="Pfam" id="PF01284">
    <property type="entry name" value="MARVEL"/>
    <property type="match status" value="1"/>
</dbReference>
<organism evidence="9 10">
    <name type="scientific">Latimeria chalumnae</name>
    <name type="common">Coelacanth</name>
    <dbReference type="NCBI Taxonomy" id="7897"/>
    <lineage>
        <taxon>Eukaryota</taxon>
        <taxon>Metazoa</taxon>
        <taxon>Chordata</taxon>
        <taxon>Craniata</taxon>
        <taxon>Vertebrata</taxon>
        <taxon>Euteleostomi</taxon>
        <taxon>Coelacanthiformes</taxon>
        <taxon>Coelacanthidae</taxon>
        <taxon>Latimeria</taxon>
    </lineage>
</organism>
<keyword evidence="10" id="KW-1185">Reference proteome</keyword>
<dbReference type="OMA" id="YVPFMSN"/>
<dbReference type="Bgee" id="ENSLACG00000016115">
    <property type="expression patterns" value="Expressed in muscle tissue and 6 other cell types or tissues"/>
</dbReference>
<dbReference type="PIRSF" id="PIRSF011282">
    <property type="entry name" value="Synaptogyrin"/>
    <property type="match status" value="1"/>
</dbReference>
<dbReference type="EMBL" id="AFYH01016951">
    <property type="status" value="NOT_ANNOTATED_CDS"/>
    <property type="molecule type" value="Genomic_DNA"/>
</dbReference>
<name>H3B8S3_LATCH</name>
<dbReference type="OrthoDB" id="10041611at2759"/>
<reference evidence="10" key="1">
    <citation type="submission" date="2011-08" db="EMBL/GenBank/DDBJ databases">
        <title>The draft genome of Latimeria chalumnae.</title>
        <authorList>
            <person name="Di Palma F."/>
            <person name="Alfoldi J."/>
            <person name="Johnson J."/>
            <person name="Berlin A."/>
            <person name="Gnerre S."/>
            <person name="Jaffe D."/>
            <person name="MacCallum I."/>
            <person name="Young S."/>
            <person name="Walker B.J."/>
            <person name="Lander E."/>
            <person name="Lindblad-Toh K."/>
        </authorList>
    </citation>
    <scope>NUCLEOTIDE SEQUENCE [LARGE SCALE GENOMIC DNA]</scope>
    <source>
        <strain evidence="10">Wild caught</strain>
    </source>
</reference>
<protein>
    <recommendedName>
        <fullName evidence="6">Synaptogyrin</fullName>
    </recommendedName>
</protein>
<evidence type="ECO:0000256" key="3">
    <source>
        <dbReference type="ARBA" id="ARBA00022692"/>
    </source>
</evidence>
<dbReference type="KEGG" id="lcm:102366924"/>
<dbReference type="Ensembl" id="ENSLACT00000018426.1">
    <property type="protein sequence ID" value="ENSLACP00000018294.1"/>
    <property type="gene ID" value="ENSLACG00000016115.1"/>
</dbReference>
<feature type="transmembrane region" description="Helical" evidence="6">
    <location>
        <begin position="103"/>
        <end position="122"/>
    </location>
</feature>
<dbReference type="HOGENOM" id="CLU_079186_0_1_1"/>
<dbReference type="EMBL" id="AFYH01016954">
    <property type="status" value="NOT_ANNOTATED_CDS"/>
    <property type="molecule type" value="Genomic_DNA"/>
</dbReference>
<dbReference type="PANTHER" id="PTHR10838">
    <property type="entry name" value="SYNAPTOGYRIN"/>
    <property type="match status" value="1"/>
</dbReference>
<accession>H3B8S3</accession>
<evidence type="ECO:0000256" key="1">
    <source>
        <dbReference type="ARBA" id="ARBA00004141"/>
    </source>
</evidence>
<dbReference type="InterPro" id="IPR016579">
    <property type="entry name" value="Synaptogyrin"/>
</dbReference>
<evidence type="ECO:0000256" key="6">
    <source>
        <dbReference type="PIRNR" id="PIRNR011282"/>
    </source>
</evidence>
<dbReference type="GO" id="GO:0031594">
    <property type="term" value="C:neuromuscular junction"/>
    <property type="evidence" value="ECO:0007669"/>
    <property type="project" value="TreeGrafter"/>
</dbReference>
<evidence type="ECO:0000313" key="10">
    <source>
        <dbReference type="Proteomes" id="UP000008672"/>
    </source>
</evidence>
<feature type="transmembrane region" description="Helical" evidence="6">
    <location>
        <begin position="142"/>
        <end position="165"/>
    </location>
</feature>
<feature type="region of interest" description="Disordered" evidence="7">
    <location>
        <begin position="183"/>
        <end position="223"/>
    </location>
</feature>
<feature type="transmembrane region" description="Helical" evidence="6">
    <location>
        <begin position="69"/>
        <end position="91"/>
    </location>
</feature>
<evidence type="ECO:0000256" key="5">
    <source>
        <dbReference type="ARBA" id="ARBA00023136"/>
    </source>
</evidence>
<dbReference type="FunCoup" id="H3B8S3">
    <property type="interactions" value="703"/>
</dbReference>
<dbReference type="EMBL" id="AFYH01016953">
    <property type="status" value="NOT_ANNOTATED_CDS"/>
    <property type="molecule type" value="Genomic_DNA"/>
</dbReference>
<dbReference type="PROSITE" id="PS51225">
    <property type="entry name" value="MARVEL"/>
    <property type="match status" value="1"/>
</dbReference>
<evidence type="ECO:0000256" key="2">
    <source>
        <dbReference type="ARBA" id="ARBA00010252"/>
    </source>
</evidence>
<dbReference type="GeneTree" id="ENSGT00950000182935"/>
<dbReference type="STRING" id="7897.ENSLACP00000018294"/>
<reference evidence="9" key="2">
    <citation type="submission" date="2025-08" db="UniProtKB">
        <authorList>
            <consortium name="Ensembl"/>
        </authorList>
    </citation>
    <scope>IDENTIFICATION</scope>
</reference>
<dbReference type="GeneID" id="102366924"/>
<dbReference type="InterPro" id="IPR008253">
    <property type="entry name" value="Marvel"/>
</dbReference>
<gene>
    <name evidence="9" type="primary">SYNGR2</name>
</gene>
<comment type="subcellular location">
    <subcellularLocation>
        <location evidence="1 6">Membrane</location>
        <topology evidence="1 6">Multi-pass membrane protein</topology>
    </subcellularLocation>
</comment>
<dbReference type="CTD" id="568509"/>
<reference evidence="9" key="3">
    <citation type="submission" date="2025-09" db="UniProtKB">
        <authorList>
            <consortium name="Ensembl"/>
        </authorList>
    </citation>
    <scope>IDENTIFICATION</scope>
</reference>
<dbReference type="Proteomes" id="UP000008672">
    <property type="component" value="Unassembled WGS sequence"/>
</dbReference>
<feature type="transmembrane region" description="Helical" evidence="6">
    <location>
        <begin position="30"/>
        <end position="49"/>
    </location>
</feature>
<dbReference type="AlphaFoldDB" id="H3B8S3"/>
<feature type="compositionally biased region" description="Polar residues" evidence="7">
    <location>
        <begin position="185"/>
        <end position="209"/>
    </location>
</feature>
<dbReference type="PANTHER" id="PTHR10838:SF19">
    <property type="entry name" value="SYNAPTOGYRIN-2 LIKE PROTEIN-RELATED"/>
    <property type="match status" value="1"/>
</dbReference>
<keyword evidence="3 6" id="KW-0812">Transmembrane</keyword>
<proteinExistence type="inferred from homology"/>
<evidence type="ECO:0000259" key="8">
    <source>
        <dbReference type="PROSITE" id="PS51225"/>
    </source>
</evidence>